<accession>A0A0K2U359</accession>
<evidence type="ECO:0000313" key="1">
    <source>
        <dbReference type="EMBL" id="CDW32648.1"/>
    </source>
</evidence>
<protein>
    <submittedName>
        <fullName evidence="1">Uncharacterized protein</fullName>
    </submittedName>
</protein>
<reference evidence="1" key="1">
    <citation type="submission" date="2014-05" db="EMBL/GenBank/DDBJ databases">
        <authorList>
            <person name="Chronopoulou M."/>
        </authorList>
    </citation>
    <scope>NUCLEOTIDE SEQUENCE</scope>
    <source>
        <tissue evidence="1">Whole organism</tissue>
    </source>
</reference>
<name>A0A0K2U359_LEPSM</name>
<organism evidence="1">
    <name type="scientific">Lepeophtheirus salmonis</name>
    <name type="common">Salmon louse</name>
    <name type="synonym">Caligus salmonis</name>
    <dbReference type="NCBI Taxonomy" id="72036"/>
    <lineage>
        <taxon>Eukaryota</taxon>
        <taxon>Metazoa</taxon>
        <taxon>Ecdysozoa</taxon>
        <taxon>Arthropoda</taxon>
        <taxon>Crustacea</taxon>
        <taxon>Multicrustacea</taxon>
        <taxon>Hexanauplia</taxon>
        <taxon>Copepoda</taxon>
        <taxon>Siphonostomatoida</taxon>
        <taxon>Caligidae</taxon>
        <taxon>Lepeophtheirus</taxon>
    </lineage>
</organism>
<sequence>MFLGVVASDKKKKPPFFFKAGQQINEEAYYKLRVYNILLWLRTNYLESNSGRHPSHTSTKCQKFFADNMARLCSKDIYPTPPPFPH</sequence>
<dbReference type="AlphaFoldDB" id="A0A0K2U359"/>
<dbReference type="EMBL" id="HACA01015287">
    <property type="protein sequence ID" value="CDW32648.1"/>
    <property type="molecule type" value="Transcribed_RNA"/>
</dbReference>
<proteinExistence type="predicted"/>